<dbReference type="InterPro" id="IPR005197">
    <property type="entry name" value="Glyco_hydro_71"/>
</dbReference>
<dbReference type="KEGG" id="pco:PHACADRAFT_261700"/>
<gene>
    <name evidence="2" type="ORF">PHACADRAFT_261700</name>
</gene>
<sequence>MYSFTLVFLFGLVVSSLVQALPHSPFHHRRRLMKKDGTPKYVVAHHMVGNTYPYTQDDWQSDITQAHAAGIDAFALNIGSDSWQPTQVASAYAAAQQSGTGFLLFISFDMSVLPCDSSDAAGTLRNYISQYANHPNQFKYNGRTFASTFAGDTCQFGQDSVVDGWTAQFTQHPDVVNAGGVHFVPAFFSDPSGFGGLSGAVHGIFNWNSGWPISLTAQSAQSDLNPLGDSLTSLVSQGVASVINALAQFVGATDTDTQYFNALKSLSSDNGSPTYIGAVSPWFFTHYGPDTYNKNWIYYAGSQLYPTRWDNIFQSRDMYDIIEICTWNDFGESHYIGPIHGAQPNSQAWVNGFDHTAWLDMTSYFATGFKTGAYPAVTEDKLYMWARPHPSSANAPDPVGKPDNYQLDQDVLWAVVFATAPGSVTLYTSDSSSQTFQVQAGVNKLQMDLTPGGYMRGVLQRGGQTVIDLRPQGYTFDPNPQTYNYNAFTAFASSSSSSAPTAN</sequence>
<dbReference type="HOGENOM" id="CLU_019141_4_0_1"/>
<dbReference type="Pfam" id="PF03659">
    <property type="entry name" value="Glyco_hydro_71"/>
    <property type="match status" value="1"/>
</dbReference>
<evidence type="ECO:0000256" key="1">
    <source>
        <dbReference type="SAM" id="SignalP"/>
    </source>
</evidence>
<name>K5UP22_PHACS</name>
<accession>K5UP22</accession>
<dbReference type="InParanoid" id="K5UP22"/>
<dbReference type="EMBL" id="JH930476">
    <property type="protein sequence ID" value="EKM51511.1"/>
    <property type="molecule type" value="Genomic_DNA"/>
</dbReference>
<evidence type="ECO:0000313" key="3">
    <source>
        <dbReference type="Proteomes" id="UP000008370"/>
    </source>
</evidence>
<feature type="chain" id="PRO_5003884075" evidence="1">
    <location>
        <begin position="21"/>
        <end position="503"/>
    </location>
</feature>
<proteinExistence type="predicted"/>
<dbReference type="GO" id="GO:0051118">
    <property type="term" value="F:glucan endo-1,3-alpha-glucosidase activity"/>
    <property type="evidence" value="ECO:0007669"/>
    <property type="project" value="InterPro"/>
</dbReference>
<keyword evidence="1" id="KW-0732">Signal</keyword>
<reference evidence="2 3" key="1">
    <citation type="journal article" date="2012" name="BMC Genomics">
        <title>Comparative genomics of the white-rot fungi, Phanerochaete carnosa and P. chrysosporium, to elucidate the genetic basis of the distinct wood types they colonize.</title>
        <authorList>
            <person name="Suzuki H."/>
            <person name="MacDonald J."/>
            <person name="Syed K."/>
            <person name="Salamov A."/>
            <person name="Hori C."/>
            <person name="Aerts A."/>
            <person name="Henrissat B."/>
            <person name="Wiebenga A."/>
            <person name="vanKuyk P.A."/>
            <person name="Barry K."/>
            <person name="Lindquist E."/>
            <person name="LaButti K."/>
            <person name="Lapidus A."/>
            <person name="Lucas S."/>
            <person name="Coutinho P."/>
            <person name="Gong Y."/>
            <person name="Samejima M."/>
            <person name="Mahadevan R."/>
            <person name="Abou-Zaid M."/>
            <person name="de Vries R.P."/>
            <person name="Igarashi K."/>
            <person name="Yadav J.S."/>
            <person name="Grigoriev I.V."/>
            <person name="Master E.R."/>
        </authorList>
    </citation>
    <scope>NUCLEOTIDE SEQUENCE [LARGE SCALE GENOMIC DNA]</scope>
    <source>
        <strain evidence="2 3">HHB-10118-sp</strain>
    </source>
</reference>
<dbReference type="OrthoDB" id="3257981at2759"/>
<dbReference type="Gene3D" id="3.20.20.80">
    <property type="entry name" value="Glycosidases"/>
    <property type="match status" value="1"/>
</dbReference>
<keyword evidence="2" id="KW-0378">Hydrolase</keyword>
<dbReference type="GeneID" id="18918062"/>
<dbReference type="CDD" id="cd11577">
    <property type="entry name" value="GH71"/>
    <property type="match status" value="1"/>
</dbReference>
<organism evidence="2 3">
    <name type="scientific">Phanerochaete carnosa (strain HHB-10118-sp)</name>
    <name type="common">White-rot fungus</name>
    <name type="synonym">Peniophora carnosa</name>
    <dbReference type="NCBI Taxonomy" id="650164"/>
    <lineage>
        <taxon>Eukaryota</taxon>
        <taxon>Fungi</taxon>
        <taxon>Dikarya</taxon>
        <taxon>Basidiomycota</taxon>
        <taxon>Agaricomycotina</taxon>
        <taxon>Agaricomycetes</taxon>
        <taxon>Polyporales</taxon>
        <taxon>Phanerochaetaceae</taxon>
        <taxon>Phanerochaete</taxon>
    </lineage>
</organism>
<feature type="signal peptide" evidence="1">
    <location>
        <begin position="1"/>
        <end position="20"/>
    </location>
</feature>
<keyword evidence="3" id="KW-1185">Reference proteome</keyword>
<dbReference type="AlphaFoldDB" id="K5UP22"/>
<protein>
    <submittedName>
        <fullName evidence="2">Glycoside hydrolase family 71 protein</fullName>
    </submittedName>
</protein>
<evidence type="ECO:0000313" key="2">
    <source>
        <dbReference type="EMBL" id="EKM51511.1"/>
    </source>
</evidence>
<dbReference type="RefSeq" id="XP_007399323.1">
    <property type="nucleotide sequence ID" value="XM_007399261.1"/>
</dbReference>
<dbReference type="Proteomes" id="UP000008370">
    <property type="component" value="Unassembled WGS sequence"/>
</dbReference>